<feature type="region of interest" description="Disordered" evidence="1">
    <location>
        <begin position="74"/>
        <end position="93"/>
    </location>
</feature>
<accession>A0AAD8UT27</accession>
<organism evidence="2 3">
    <name type="scientific">Glomerella acutata</name>
    <name type="common">Colletotrichum acutatum</name>
    <dbReference type="NCBI Taxonomy" id="27357"/>
    <lineage>
        <taxon>Eukaryota</taxon>
        <taxon>Fungi</taxon>
        <taxon>Dikarya</taxon>
        <taxon>Ascomycota</taxon>
        <taxon>Pezizomycotina</taxon>
        <taxon>Sordariomycetes</taxon>
        <taxon>Hypocreomycetidae</taxon>
        <taxon>Glomerellales</taxon>
        <taxon>Glomerellaceae</taxon>
        <taxon>Colletotrichum</taxon>
        <taxon>Colletotrichum acutatum species complex</taxon>
    </lineage>
</organism>
<evidence type="ECO:0000313" key="3">
    <source>
        <dbReference type="Proteomes" id="UP001244207"/>
    </source>
</evidence>
<evidence type="ECO:0000313" key="2">
    <source>
        <dbReference type="EMBL" id="KAK1727253.1"/>
    </source>
</evidence>
<proteinExistence type="predicted"/>
<reference evidence="2" key="1">
    <citation type="submission" date="2021-12" db="EMBL/GenBank/DDBJ databases">
        <title>Comparative genomics, transcriptomics and evolutionary studies reveal genomic signatures of adaptation to plant cell wall in hemibiotrophic fungi.</title>
        <authorList>
            <consortium name="DOE Joint Genome Institute"/>
            <person name="Baroncelli R."/>
            <person name="Diaz J.F."/>
            <person name="Benocci T."/>
            <person name="Peng M."/>
            <person name="Battaglia E."/>
            <person name="Haridas S."/>
            <person name="Andreopoulos W."/>
            <person name="Labutti K."/>
            <person name="Pangilinan J."/>
            <person name="Floch G.L."/>
            <person name="Makela M.R."/>
            <person name="Henrissat B."/>
            <person name="Grigoriev I.V."/>
            <person name="Crouch J.A."/>
            <person name="De Vries R.P."/>
            <person name="Sukno S.A."/>
            <person name="Thon M.R."/>
        </authorList>
    </citation>
    <scope>NUCLEOTIDE SEQUENCE</scope>
    <source>
        <strain evidence="2">CBS 112980</strain>
    </source>
</reference>
<gene>
    <name evidence="2" type="ORF">BDZ83DRAFT_224055</name>
</gene>
<name>A0AAD8UT27_GLOAC</name>
<keyword evidence="3" id="KW-1185">Reference proteome</keyword>
<dbReference type="GeneID" id="85385658"/>
<comment type="caution">
    <text evidence="2">The sequence shown here is derived from an EMBL/GenBank/DDBJ whole genome shotgun (WGS) entry which is preliminary data.</text>
</comment>
<sequence length="260" mass="28871">MTGRSETLVSAAHHTLVRLANVRWLGWQTPRLVQAETSRGMPFTNRETNGIVTLGCRDIKKENVTCPLFRPYLPEKQQPPRREPKKEKTCGWEQTRRHPYVRPAALPMCSAPSQPSLIAKYTVRQQNKAYACNTRQHDLIIPSALSGISRSLPSNAPEPGFGSPLRSRSPVVCRGQRHASSYRGILCRLCVCVQCEGAGTNQINTHLCVEVWKAAFARKERKANDTASSEPKCDPYTVMSCAFPSSSILPSCIPSAEKNP</sequence>
<protein>
    <submittedName>
        <fullName evidence="2">Uncharacterized protein</fullName>
    </submittedName>
</protein>
<dbReference type="RefSeq" id="XP_060367308.1">
    <property type="nucleotide sequence ID" value="XM_060501759.1"/>
</dbReference>
<dbReference type="AlphaFoldDB" id="A0AAD8UT27"/>
<dbReference type="Proteomes" id="UP001244207">
    <property type="component" value="Unassembled WGS sequence"/>
</dbReference>
<evidence type="ECO:0000256" key="1">
    <source>
        <dbReference type="SAM" id="MobiDB-lite"/>
    </source>
</evidence>
<feature type="compositionally biased region" description="Basic and acidic residues" evidence="1">
    <location>
        <begin position="78"/>
        <end position="93"/>
    </location>
</feature>
<dbReference type="EMBL" id="JAHMHS010000026">
    <property type="protein sequence ID" value="KAK1727253.1"/>
    <property type="molecule type" value="Genomic_DNA"/>
</dbReference>